<evidence type="ECO:0000256" key="6">
    <source>
        <dbReference type="ARBA" id="ARBA00022989"/>
    </source>
</evidence>
<feature type="transmembrane region" description="Helical" evidence="9">
    <location>
        <begin position="28"/>
        <end position="51"/>
    </location>
</feature>
<dbReference type="PROSITE" id="PS51105">
    <property type="entry name" value="PTS_EIIC_TYPE_3"/>
    <property type="match status" value="1"/>
</dbReference>
<evidence type="ECO:0000313" key="12">
    <source>
        <dbReference type="Proteomes" id="UP000321361"/>
    </source>
</evidence>
<evidence type="ECO:0000256" key="2">
    <source>
        <dbReference type="ARBA" id="ARBA00022448"/>
    </source>
</evidence>
<evidence type="ECO:0000313" key="11">
    <source>
        <dbReference type="EMBL" id="GEK37974.1"/>
    </source>
</evidence>
<dbReference type="PIRSF" id="PIRSF006351">
    <property type="entry name" value="PTS_EIIC-Cellobiose"/>
    <property type="match status" value="1"/>
</dbReference>
<dbReference type="InterPro" id="IPR004501">
    <property type="entry name" value="PTS_EIIC_3"/>
</dbReference>
<evidence type="ECO:0000256" key="8">
    <source>
        <dbReference type="PIRNR" id="PIRNR006351"/>
    </source>
</evidence>
<keyword evidence="2 8" id="KW-0813">Transport</keyword>
<comment type="subcellular location">
    <subcellularLocation>
        <location evidence="1">Cell membrane</location>
        <topology evidence="1">Multi-pass membrane protein</topology>
    </subcellularLocation>
</comment>
<comment type="function">
    <text evidence="8">The phosphoenolpyruvate-dependent sugar phosphotransferase system (PTS), a major carbohydrate active -transport system, catalyzes the phosphorylation of incoming sugar substrates concomitant with their translocation across the cell membrane.</text>
</comment>
<feature type="transmembrane region" description="Helical" evidence="9">
    <location>
        <begin position="132"/>
        <end position="155"/>
    </location>
</feature>
<dbReference type="InterPro" id="IPR051088">
    <property type="entry name" value="PTS_Sugar-EIIC/EIIB"/>
</dbReference>
<dbReference type="PANTHER" id="PTHR33989:SF4">
    <property type="entry name" value="PTS SYSTEM N,N'-DIACETYLCHITOBIOSE-SPECIFIC EIIC COMPONENT"/>
    <property type="match status" value="1"/>
</dbReference>
<dbReference type="GO" id="GO:0005886">
    <property type="term" value="C:plasma membrane"/>
    <property type="evidence" value="ECO:0007669"/>
    <property type="project" value="UniProtKB-SubCell"/>
</dbReference>
<proteinExistence type="predicted"/>
<dbReference type="EMBL" id="BJUG01000014">
    <property type="protein sequence ID" value="GEK37974.1"/>
    <property type="molecule type" value="Genomic_DNA"/>
</dbReference>
<keyword evidence="5 9" id="KW-0812">Transmembrane</keyword>
<dbReference type="RefSeq" id="WP_071869424.1">
    <property type="nucleotide sequence ID" value="NZ_BJUG01000014.1"/>
</dbReference>
<dbReference type="Pfam" id="PF02378">
    <property type="entry name" value="PTS_EIIC"/>
    <property type="match status" value="1"/>
</dbReference>
<organism evidence="11 12">
    <name type="scientific">Enterococcus thailandicus</name>
    <dbReference type="NCBI Taxonomy" id="417368"/>
    <lineage>
        <taxon>Bacteria</taxon>
        <taxon>Bacillati</taxon>
        <taxon>Bacillota</taxon>
        <taxon>Bacilli</taxon>
        <taxon>Lactobacillales</taxon>
        <taxon>Enterococcaceae</taxon>
        <taxon>Enterococcus</taxon>
    </lineage>
</organism>
<keyword evidence="7 8" id="KW-0472">Membrane</keyword>
<dbReference type="PANTHER" id="PTHR33989">
    <property type="match status" value="1"/>
</dbReference>
<feature type="transmembrane region" description="Helical" evidence="9">
    <location>
        <begin position="207"/>
        <end position="229"/>
    </location>
</feature>
<feature type="transmembrane region" description="Helical" evidence="9">
    <location>
        <begin position="310"/>
        <end position="330"/>
    </location>
</feature>
<feature type="transmembrane region" description="Helical" evidence="9">
    <location>
        <begin position="236"/>
        <end position="258"/>
    </location>
</feature>
<gene>
    <name evidence="11" type="primary">celB</name>
    <name evidence="11" type="ORF">ETH01_22610</name>
</gene>
<evidence type="ECO:0000259" key="10">
    <source>
        <dbReference type="PROSITE" id="PS51105"/>
    </source>
</evidence>
<evidence type="ECO:0000256" key="4">
    <source>
        <dbReference type="ARBA" id="ARBA00022597"/>
    </source>
</evidence>
<dbReference type="GO" id="GO:1901264">
    <property type="term" value="P:carbohydrate derivative transport"/>
    <property type="evidence" value="ECO:0007669"/>
    <property type="project" value="TreeGrafter"/>
</dbReference>
<evidence type="ECO:0000256" key="3">
    <source>
        <dbReference type="ARBA" id="ARBA00022475"/>
    </source>
</evidence>
<protein>
    <recommendedName>
        <fullName evidence="8">Permease IIC component</fullName>
    </recommendedName>
</protein>
<dbReference type="GO" id="GO:0008982">
    <property type="term" value="F:protein-N(PI)-phosphohistidine-sugar phosphotransferase activity"/>
    <property type="evidence" value="ECO:0007669"/>
    <property type="project" value="UniProtKB-UniRule"/>
</dbReference>
<keyword evidence="6 9" id="KW-1133">Transmembrane helix</keyword>
<feature type="transmembrane region" description="Helical" evidence="9">
    <location>
        <begin position="101"/>
        <end position="120"/>
    </location>
</feature>
<keyword evidence="3 8" id="KW-1003">Cell membrane</keyword>
<dbReference type="InterPro" id="IPR004796">
    <property type="entry name" value="PTS_IIC_cello"/>
</dbReference>
<dbReference type="NCBIfam" id="TIGR00410">
    <property type="entry name" value="lacE"/>
    <property type="match status" value="1"/>
</dbReference>
<reference evidence="11 12" key="1">
    <citation type="submission" date="2019-07" db="EMBL/GenBank/DDBJ databases">
        <title>Whole genome shotgun sequence of Enterococcus thailandicus NBRC 101867.</title>
        <authorList>
            <person name="Hosoyama A."/>
            <person name="Uohara A."/>
            <person name="Ohji S."/>
            <person name="Ichikawa N."/>
        </authorList>
    </citation>
    <scope>NUCLEOTIDE SEQUENCE [LARGE SCALE GENOMIC DNA]</scope>
    <source>
        <strain evidence="11 12">NBRC 101867</strain>
    </source>
</reference>
<dbReference type="Proteomes" id="UP000321361">
    <property type="component" value="Unassembled WGS sequence"/>
</dbReference>
<evidence type="ECO:0000256" key="1">
    <source>
        <dbReference type="ARBA" id="ARBA00004651"/>
    </source>
</evidence>
<evidence type="ECO:0000256" key="5">
    <source>
        <dbReference type="ARBA" id="ARBA00022692"/>
    </source>
</evidence>
<dbReference type="InterPro" id="IPR003352">
    <property type="entry name" value="PTS_EIIC"/>
</dbReference>
<comment type="caution">
    <text evidence="11">The sequence shown here is derived from an EMBL/GenBank/DDBJ whole genome shotgun (WGS) entry which is preliminary data.</text>
</comment>
<feature type="transmembrane region" description="Helical" evidence="9">
    <location>
        <begin position="71"/>
        <end position="89"/>
    </location>
</feature>
<dbReference type="GO" id="GO:0009401">
    <property type="term" value="P:phosphoenolpyruvate-dependent sugar phosphotransferase system"/>
    <property type="evidence" value="ECO:0007669"/>
    <property type="project" value="InterPro"/>
</dbReference>
<feature type="transmembrane region" description="Helical" evidence="9">
    <location>
        <begin position="386"/>
        <end position="406"/>
    </location>
</feature>
<dbReference type="AlphaFoldDB" id="A0A510WFM7"/>
<feature type="domain" description="PTS EIIC type-3" evidence="10">
    <location>
        <begin position="8"/>
        <end position="405"/>
    </location>
</feature>
<feature type="transmembrane region" description="Helical" evidence="9">
    <location>
        <begin position="336"/>
        <end position="354"/>
    </location>
</feature>
<keyword evidence="4 8" id="KW-0762">Sugar transport</keyword>
<feature type="transmembrane region" description="Helical" evidence="9">
    <location>
        <begin position="278"/>
        <end position="298"/>
    </location>
</feature>
<dbReference type="OrthoDB" id="1550290at2"/>
<evidence type="ECO:0000256" key="9">
    <source>
        <dbReference type="SAM" id="Phobius"/>
    </source>
</evidence>
<evidence type="ECO:0000256" key="7">
    <source>
        <dbReference type="ARBA" id="ARBA00023136"/>
    </source>
</evidence>
<name>A0A510WFM7_ENTTH</name>
<feature type="transmembrane region" description="Helical" evidence="9">
    <location>
        <begin position="359"/>
        <end position="380"/>
    </location>
</feature>
<sequence>MKEKITGYFDKLSPFFDKLGNNAYLKSISGAMMGTLGPILIGSIAVLLLVLPNSLPALSFLAGFANVFSKLNQITIGSMAVYVVVLMAYHLVKNLRPSEDGISAAIIALLSFFIITPLGTTTDEVSAIPATWLSAQGVFSAMIVGLVSGRVYIWLKDKGWTIKMPSGVPPMVTKVFESILPTVLISVLFIVFNSLFEATSFGNMHQFVYSIIQEPLQGIGGSISAVILISLIQQVLWFFGIHGTNVVMPIVQALWMAMDVENLNAVAAGQTPPNITGYAFFNIITWSGMGLGLALLMLRAKSKQYRETGKVAIVPALFGITEPLIFGTPLVLNFKLAVPFITNNSIALILAYVLTRFGFVARFTGVTAIFGLPIGFHAAVQGKLSIIILQLFIQLILSPILWYPWFKKLDKETYQLEQAALKEKV</sequence>
<feature type="transmembrane region" description="Helical" evidence="9">
    <location>
        <begin position="175"/>
        <end position="195"/>
    </location>
</feature>
<accession>A0A510WFM7</accession>